<sequence>MIISTKTISEMVKSNYGMKSVEIERSNARVVVSVSARDLDTARMNTAPIPASKFGLEVLCGASCAVGAM</sequence>
<comment type="caution">
    <text evidence="1">The sequence shown here is derived from an EMBL/GenBank/DDBJ whole genome shotgun (WGS) entry which is preliminary data.</text>
</comment>
<evidence type="ECO:0000313" key="2">
    <source>
        <dbReference type="Proteomes" id="UP000589085"/>
    </source>
</evidence>
<dbReference type="Proteomes" id="UP000589085">
    <property type="component" value="Unassembled WGS sequence"/>
</dbReference>
<dbReference type="RefSeq" id="WP_182999272.1">
    <property type="nucleotide sequence ID" value="NZ_JABEQJ010000039.1"/>
</dbReference>
<dbReference type="EMBL" id="JABEQJ010000039">
    <property type="protein sequence ID" value="MBB2162448.1"/>
    <property type="molecule type" value="Genomic_DNA"/>
</dbReference>
<name>A0A7W4NSU6_9PROT</name>
<gene>
    <name evidence="1" type="ORF">HLH48_20215</name>
</gene>
<evidence type="ECO:0000313" key="1">
    <source>
        <dbReference type="EMBL" id="MBB2162448.1"/>
    </source>
</evidence>
<organism evidence="1 2">
    <name type="scientific">Gluconacetobacter sacchari</name>
    <dbReference type="NCBI Taxonomy" id="92759"/>
    <lineage>
        <taxon>Bacteria</taxon>
        <taxon>Pseudomonadati</taxon>
        <taxon>Pseudomonadota</taxon>
        <taxon>Alphaproteobacteria</taxon>
        <taxon>Acetobacterales</taxon>
        <taxon>Acetobacteraceae</taxon>
        <taxon>Gluconacetobacter</taxon>
    </lineage>
</organism>
<dbReference type="AlphaFoldDB" id="A0A7W4NSU6"/>
<protein>
    <submittedName>
        <fullName evidence="1">Uncharacterized protein</fullName>
    </submittedName>
</protein>
<reference evidence="1 2" key="1">
    <citation type="submission" date="2020-04" db="EMBL/GenBank/DDBJ databases">
        <title>Description of novel Gluconacetobacter.</title>
        <authorList>
            <person name="Sombolestani A."/>
        </authorList>
    </citation>
    <scope>NUCLEOTIDE SEQUENCE [LARGE SCALE GENOMIC DNA]</scope>
    <source>
        <strain evidence="1 2">LMG 19747</strain>
    </source>
</reference>
<accession>A0A7W4NSU6</accession>
<proteinExistence type="predicted"/>